<feature type="domain" description="Adenylyl/Guanylyl and SMODS C-terminal sensor" evidence="11">
    <location>
        <begin position="324"/>
        <end position="449"/>
    </location>
</feature>
<keyword evidence="7" id="KW-0546">Nucleotide metabolism</keyword>
<reference evidence="13 14" key="1">
    <citation type="submission" date="2020-08" db="EMBL/GenBank/DDBJ databases">
        <title>Genome public.</title>
        <authorList>
            <person name="Liu C."/>
            <person name="Sun Q."/>
        </authorList>
    </citation>
    <scope>NUCLEOTIDE SEQUENCE [LARGE SCALE GENOMIC DNA]</scope>
    <source>
        <strain evidence="13 14">M2</strain>
    </source>
</reference>
<keyword evidence="6" id="KW-0460">Magnesium</keyword>
<dbReference type="RefSeq" id="WP_186968899.1">
    <property type="nucleotide sequence ID" value="NZ_JACOPK010000001.1"/>
</dbReference>
<evidence type="ECO:0000256" key="3">
    <source>
        <dbReference type="ARBA" id="ARBA00022723"/>
    </source>
</evidence>
<evidence type="ECO:0000256" key="6">
    <source>
        <dbReference type="ARBA" id="ARBA00022842"/>
    </source>
</evidence>
<keyword evidence="5" id="KW-0067">ATP-binding</keyword>
<evidence type="ECO:0000256" key="9">
    <source>
        <dbReference type="ARBA" id="ARBA00044145"/>
    </source>
</evidence>
<evidence type="ECO:0000256" key="1">
    <source>
        <dbReference type="ARBA" id="ARBA00022679"/>
    </source>
</evidence>
<evidence type="ECO:0000313" key="14">
    <source>
        <dbReference type="Proteomes" id="UP000641741"/>
    </source>
</evidence>
<organism evidence="13 14">
    <name type="scientific">Agathobaculum hominis</name>
    <dbReference type="NCBI Taxonomy" id="2763014"/>
    <lineage>
        <taxon>Bacteria</taxon>
        <taxon>Bacillati</taxon>
        <taxon>Bacillota</taxon>
        <taxon>Clostridia</taxon>
        <taxon>Eubacteriales</taxon>
        <taxon>Butyricicoccaceae</taxon>
        <taxon>Agathobaculum</taxon>
    </lineage>
</organism>
<keyword evidence="2" id="KW-0548">Nucleotidyltransferase</keyword>
<dbReference type="Pfam" id="PF18134">
    <property type="entry name" value="AGS_C"/>
    <property type="match status" value="1"/>
</dbReference>
<dbReference type="InterPro" id="IPR040511">
    <property type="entry name" value="AGS_C"/>
</dbReference>
<evidence type="ECO:0000259" key="11">
    <source>
        <dbReference type="Pfam" id="PF18134"/>
    </source>
</evidence>
<evidence type="ECO:0000313" key="13">
    <source>
        <dbReference type="EMBL" id="MBC5694612.1"/>
    </source>
</evidence>
<evidence type="ECO:0000256" key="10">
    <source>
        <dbReference type="ARBA" id="ARBA00048304"/>
    </source>
</evidence>
<accession>A0ABR7GJY5</accession>
<evidence type="ECO:0000256" key="8">
    <source>
        <dbReference type="ARBA" id="ARBA00023118"/>
    </source>
</evidence>
<dbReference type="InterPro" id="IPR048445">
    <property type="entry name" value="DncV-like_NTFase"/>
</dbReference>
<gene>
    <name evidence="13" type="ORF">H8S02_01410</name>
</gene>
<dbReference type="Pfam" id="PF21654">
    <property type="entry name" value="DncV-like_NTFase"/>
    <property type="match status" value="1"/>
</dbReference>
<comment type="catalytic activity">
    <reaction evidence="10">
        <text>GTP + ATP = 3',3'-cGAMP + 2 diphosphate</text>
        <dbReference type="Rhea" id="RHEA:35647"/>
        <dbReference type="ChEBI" id="CHEBI:30616"/>
        <dbReference type="ChEBI" id="CHEBI:33019"/>
        <dbReference type="ChEBI" id="CHEBI:37565"/>
        <dbReference type="ChEBI" id="CHEBI:71501"/>
    </reaction>
    <physiologicalReaction direction="left-to-right" evidence="10">
        <dbReference type="Rhea" id="RHEA:35648"/>
    </physiologicalReaction>
</comment>
<evidence type="ECO:0000259" key="12">
    <source>
        <dbReference type="Pfam" id="PF21654"/>
    </source>
</evidence>
<protein>
    <recommendedName>
        <fullName evidence="9">Cyclic GMP-AMP synthase</fullName>
    </recommendedName>
</protein>
<feature type="domain" description="Cyclic GMP-AMP synthase DncV-like nucleotidyltransferase" evidence="12">
    <location>
        <begin position="57"/>
        <end position="138"/>
    </location>
</feature>
<proteinExistence type="predicted"/>
<keyword evidence="1" id="KW-0808">Transferase</keyword>
<dbReference type="EMBL" id="JACOPK010000001">
    <property type="protein sequence ID" value="MBC5694612.1"/>
    <property type="molecule type" value="Genomic_DNA"/>
</dbReference>
<evidence type="ECO:0000256" key="2">
    <source>
        <dbReference type="ARBA" id="ARBA00022695"/>
    </source>
</evidence>
<dbReference type="Proteomes" id="UP000641741">
    <property type="component" value="Unassembled WGS sequence"/>
</dbReference>
<keyword evidence="4" id="KW-0547">Nucleotide-binding</keyword>
<keyword evidence="3" id="KW-0479">Metal-binding</keyword>
<dbReference type="CDD" id="cd05400">
    <property type="entry name" value="NT_2-5OAS_ClassI-CCAase"/>
    <property type="match status" value="1"/>
</dbReference>
<evidence type="ECO:0000256" key="7">
    <source>
        <dbReference type="ARBA" id="ARBA00023080"/>
    </source>
</evidence>
<evidence type="ECO:0000256" key="5">
    <source>
        <dbReference type="ARBA" id="ARBA00022840"/>
    </source>
</evidence>
<comment type="caution">
    <text evidence="13">The sequence shown here is derived from an EMBL/GenBank/DDBJ whole genome shotgun (WGS) entry which is preliminary data.</text>
</comment>
<keyword evidence="14" id="KW-1185">Reference proteome</keyword>
<evidence type="ECO:0000256" key="4">
    <source>
        <dbReference type="ARBA" id="ARBA00022741"/>
    </source>
</evidence>
<sequence length="452" mass="52454">MYDLSKSFLDFYKNHVVLPADNQNELRKKRDLNLERLKAGLKEYNEEHKTDFKISETRTQGSMAMHTVVQNDGNDYDIDVAIVFEKDNLAGKGAQAIKNVIVDALKRKCTGFTTEPEAKTNCVRIVYANGYHVDFAIYRRFKENTTDKEYKYEHAGSTWTSRNPAAINNWFNNEITDKGQVLRQVIRLSKMFCKSRASWVNMPGGLLQTVLCDEKLQNYDRLDEAFYYTMLEIKKHLDNSVEVNNPTDSSLSLLQTENHRQKMRNWCSRLDGKLSELDILFDENCSDTDAKNAWYKFFNHDYWSASSKSTISESCQKSLYAFSNTEQFIEDMYNMDEQYTVKIDCIISKNGFRDMPILSFLEKFNGWLPHGFSIDCSISYTDAPRYDMILWKVRNVGAVAEQKNMIRGQIQNRGASIHENSQFYGAHYIECYLIQENKCIAVGHVDIPIDNH</sequence>
<keyword evidence="8" id="KW-0051">Antiviral defense</keyword>
<name>A0ABR7GJY5_9FIRM</name>
<dbReference type="InterPro" id="IPR006116">
    <property type="entry name" value="NT_2-5OAS_ClassI-CCAase"/>
</dbReference>